<comment type="caution">
    <text evidence="10">The sequence shown here is derived from an EMBL/GenBank/DDBJ whole genome shotgun (WGS) entry which is preliminary data.</text>
</comment>
<feature type="domain" description="Threonine/serine exporter-like N-terminal" evidence="8">
    <location>
        <begin position="388"/>
        <end position="631"/>
    </location>
</feature>
<feature type="transmembrane region" description="Helical" evidence="7">
    <location>
        <begin position="726"/>
        <end position="745"/>
    </location>
</feature>
<evidence type="ECO:0000313" key="11">
    <source>
        <dbReference type="Proteomes" id="UP000481858"/>
    </source>
</evidence>
<feature type="transmembrane region" description="Helical" evidence="7">
    <location>
        <begin position="545"/>
        <end position="565"/>
    </location>
</feature>
<feature type="transmembrane region" description="Helical" evidence="7">
    <location>
        <begin position="791"/>
        <end position="813"/>
    </location>
</feature>
<evidence type="ECO:0000256" key="5">
    <source>
        <dbReference type="ARBA" id="ARBA00034125"/>
    </source>
</evidence>
<evidence type="ECO:0008006" key="12">
    <source>
        <dbReference type="Google" id="ProtNLM"/>
    </source>
</evidence>
<dbReference type="EMBL" id="WUBL01000224">
    <property type="protein sequence ID" value="KAF2963201.1"/>
    <property type="molecule type" value="Genomic_DNA"/>
</dbReference>
<feature type="transmembrane region" description="Helical" evidence="7">
    <location>
        <begin position="676"/>
        <end position="693"/>
    </location>
</feature>
<reference evidence="10 11" key="1">
    <citation type="submission" date="2019-12" db="EMBL/GenBank/DDBJ databases">
        <title>Draft genome sequence of the ascomycete Xylaria multiplex DSM 110363.</title>
        <authorList>
            <person name="Buettner E."/>
            <person name="Kellner H."/>
        </authorList>
    </citation>
    <scope>NUCLEOTIDE SEQUENCE [LARGE SCALE GENOMIC DNA]</scope>
    <source>
        <strain evidence="10 11">DSM 110363</strain>
    </source>
</reference>
<evidence type="ECO:0000256" key="6">
    <source>
        <dbReference type="SAM" id="MobiDB-lite"/>
    </source>
</evidence>
<feature type="transmembrane region" description="Helical" evidence="7">
    <location>
        <begin position="496"/>
        <end position="513"/>
    </location>
</feature>
<dbReference type="Pfam" id="PF12821">
    <property type="entry name" value="ThrE_2"/>
    <property type="match status" value="1"/>
</dbReference>
<feature type="region of interest" description="Disordered" evidence="6">
    <location>
        <begin position="237"/>
        <end position="259"/>
    </location>
</feature>
<evidence type="ECO:0000256" key="7">
    <source>
        <dbReference type="SAM" id="Phobius"/>
    </source>
</evidence>
<dbReference type="InterPro" id="IPR010619">
    <property type="entry name" value="ThrE-like_N"/>
</dbReference>
<feature type="compositionally biased region" description="Polar residues" evidence="6">
    <location>
        <begin position="284"/>
        <end position="293"/>
    </location>
</feature>
<feature type="region of interest" description="Disordered" evidence="6">
    <location>
        <begin position="1"/>
        <end position="207"/>
    </location>
</feature>
<evidence type="ECO:0000259" key="9">
    <source>
        <dbReference type="Pfam" id="PF12821"/>
    </source>
</evidence>
<feature type="transmembrane region" description="Helical" evidence="7">
    <location>
        <begin position="611"/>
        <end position="632"/>
    </location>
</feature>
<dbReference type="InterPro" id="IPR024528">
    <property type="entry name" value="ThrE_2"/>
</dbReference>
<evidence type="ECO:0000256" key="1">
    <source>
        <dbReference type="ARBA" id="ARBA00004141"/>
    </source>
</evidence>
<feature type="compositionally biased region" description="Basic and acidic residues" evidence="6">
    <location>
        <begin position="187"/>
        <end position="207"/>
    </location>
</feature>
<evidence type="ECO:0000256" key="3">
    <source>
        <dbReference type="ARBA" id="ARBA00022989"/>
    </source>
</evidence>
<keyword evidence="3 7" id="KW-1133">Transmembrane helix</keyword>
<feature type="transmembrane region" description="Helical" evidence="7">
    <location>
        <begin position="577"/>
        <end position="599"/>
    </location>
</feature>
<dbReference type="GO" id="GO:0022857">
    <property type="term" value="F:transmembrane transporter activity"/>
    <property type="evidence" value="ECO:0007669"/>
    <property type="project" value="InterPro"/>
</dbReference>
<feature type="compositionally biased region" description="Low complexity" evidence="6">
    <location>
        <begin position="294"/>
        <end position="305"/>
    </location>
</feature>
<feature type="transmembrane region" description="Helical" evidence="7">
    <location>
        <begin position="519"/>
        <end position="538"/>
    </location>
</feature>
<comment type="similarity">
    <text evidence="5">Belongs to the ThrE exporter (TC 2.A.79) family.</text>
</comment>
<gene>
    <name evidence="10" type="ORF">GQX73_g10367</name>
</gene>
<feature type="compositionally biased region" description="Polar residues" evidence="6">
    <location>
        <begin position="1"/>
        <end position="27"/>
    </location>
</feature>
<feature type="domain" description="Threonine/Serine exporter ThrE" evidence="9">
    <location>
        <begin position="655"/>
        <end position="808"/>
    </location>
</feature>
<feature type="region of interest" description="Disordered" evidence="6">
    <location>
        <begin position="331"/>
        <end position="360"/>
    </location>
</feature>
<evidence type="ECO:0000313" key="10">
    <source>
        <dbReference type="EMBL" id="KAF2963201.1"/>
    </source>
</evidence>
<evidence type="ECO:0000259" key="8">
    <source>
        <dbReference type="Pfam" id="PF06738"/>
    </source>
</evidence>
<dbReference type="Pfam" id="PF06738">
    <property type="entry name" value="ThrE"/>
    <property type="match status" value="1"/>
</dbReference>
<accession>A0A7C8IGN3</accession>
<keyword evidence="4 7" id="KW-0472">Membrane</keyword>
<proteinExistence type="inferred from homology"/>
<keyword evidence="11" id="KW-1185">Reference proteome</keyword>
<dbReference type="PANTHER" id="PTHR31082:SF4">
    <property type="entry name" value="PHEROMONE-REGULATED MEMBRANE PROTEIN 10"/>
    <property type="match status" value="1"/>
</dbReference>
<feature type="region of interest" description="Disordered" evidence="6">
    <location>
        <begin position="276"/>
        <end position="313"/>
    </location>
</feature>
<keyword evidence="2 7" id="KW-0812">Transmembrane</keyword>
<organism evidence="10 11">
    <name type="scientific">Xylaria multiplex</name>
    <dbReference type="NCBI Taxonomy" id="323545"/>
    <lineage>
        <taxon>Eukaryota</taxon>
        <taxon>Fungi</taxon>
        <taxon>Dikarya</taxon>
        <taxon>Ascomycota</taxon>
        <taxon>Pezizomycotina</taxon>
        <taxon>Sordariomycetes</taxon>
        <taxon>Xylariomycetidae</taxon>
        <taxon>Xylariales</taxon>
        <taxon>Xylariaceae</taxon>
        <taxon>Xylaria</taxon>
    </lineage>
</organism>
<dbReference type="PANTHER" id="PTHR31082">
    <property type="entry name" value="PHEROMONE-REGULATED MEMBRANE PROTEIN 10"/>
    <property type="match status" value="1"/>
</dbReference>
<dbReference type="Proteomes" id="UP000481858">
    <property type="component" value="Unassembled WGS sequence"/>
</dbReference>
<sequence>MDSGQQPSSEDSRPSSTGSTDQAQSSTPPVPGTTTKKEKGRVRFNSTADVEPPPPAVLQQWSIAKDPHDPTSQLKPKPRPSLIRGSSYNSVLDFRDEDDEHDPRSEVAMSARAAQERAQHVAATVLGSHSAPGSRRNSIDSDNETLHEEREDHEDHEDHPAPSRRRSSRLHDLALKLANSQLTGHGDNQEIDHERRSSEQRRAFKKEAYNLVQSHTQSHPLHNRHFDFEQPPPSIIANSSGQVTPTEERDAELWVPPPQQFRGTVLSQLLKLYRQRDDQPPSYPQSQRSDFSETTTPGSSGTATPTRRKWYDKNRSTDTLANLVEASARLANVNTGAESPASEMQSKRPKRPKYKRSPSSRLLKLGRPRIEDEIRITINIAETLSRQRYIIKMCKALMMYGAPTHRLEEYLTMTARVLEIDGQFLYLPGCMIISFDDKQTHTTEVKIVRSAQGIDLGKLKDIHEIYKSVLHDLYGVDEAIDRIATIMAAKDKFPPWLRVLVFGLASSAVAPFAFGGRWIDLPICFLLGSMVGALQIIVAPKSALYNNLFEISATILTSFLARAFGSIRGGNLFCFSALAQSSIALILPGWFVLSSALELQSRALVPGSIRLVYAIIYSLFLGFGITVGTVLYGIADSNATSATTCSNTMNPHLAFVFVPLFTICLAVVNQAKWKQLPAMVLISFAGYLVNFFSSPKFRAAPQIANTLGAFTVGVAANLYSRLRHGVAVTALLPAIFVQVPSGLAATGSLLSGLNAANQINNNSQPVNGTSTVPVDNGISNMNDVVYNVAGSMIQIAIGITLGLFLSAFIIYPLGKRRSGLWTL</sequence>
<feature type="transmembrane region" description="Helical" evidence="7">
    <location>
        <begin position="652"/>
        <end position="669"/>
    </location>
</feature>
<dbReference type="GO" id="GO:0016020">
    <property type="term" value="C:membrane"/>
    <property type="evidence" value="ECO:0007669"/>
    <property type="project" value="UniProtKB-SubCell"/>
</dbReference>
<evidence type="ECO:0000256" key="2">
    <source>
        <dbReference type="ARBA" id="ARBA00022692"/>
    </source>
</evidence>
<dbReference type="InParanoid" id="A0A7C8IGN3"/>
<evidence type="ECO:0000256" key="4">
    <source>
        <dbReference type="ARBA" id="ARBA00023136"/>
    </source>
</evidence>
<dbReference type="AlphaFoldDB" id="A0A7C8IGN3"/>
<protein>
    <recommendedName>
        <fullName evidence="12">Threonine/serine exporter-like N-terminal domain-containing protein</fullName>
    </recommendedName>
</protein>
<comment type="subcellular location">
    <subcellularLocation>
        <location evidence="1">Membrane</location>
        <topology evidence="1">Multi-pass membrane protein</topology>
    </subcellularLocation>
</comment>
<feature type="compositionally biased region" description="Basic residues" evidence="6">
    <location>
        <begin position="347"/>
        <end position="358"/>
    </location>
</feature>
<dbReference type="InterPro" id="IPR051361">
    <property type="entry name" value="ThrE/Ser_Exporter"/>
</dbReference>
<name>A0A7C8IGN3_9PEZI</name>
<dbReference type="OrthoDB" id="413008at2759"/>